<evidence type="ECO:0000313" key="8">
    <source>
        <dbReference type="Proteomes" id="UP001595729"/>
    </source>
</evidence>
<dbReference type="SUPFAM" id="SSF55961">
    <property type="entry name" value="Bet v1-like"/>
    <property type="match status" value="1"/>
</dbReference>
<keyword evidence="3" id="KW-0560">Oxidoreductase</keyword>
<sequence length="354" mass="40013">MDYLMNCWYVAAWDHEISAERPLGRVLLDQRVVLYRGAGGSVHALEDRCPHRFAPLHMGTVCGEAIRCAYHGLEFGTDGKCMHNPHGNGSIPSAARVRAYPVVERDSLVWIWMGDSERADPKDIPRFESMDPATHHVGKDYLLARAHYQLEVDNIMDLSHIDYLHPGTLGGGTDKNAETSVIQEGRRVWSYRLARDERLSPELEARNRLDPGTRVDRWLDVRWDPPGVMELQVGFAPAGTPEPRTQGKVRLFQHIFTPETQRTTHYWFGTSVPHAAGPEGAQIVAEMVRFLRLPFETEDLPMLEAQQRVMGDAEFWDLKPILLPGDAAAVRSRRVLDQLVQQERQAGGASRRPT</sequence>
<dbReference type="Proteomes" id="UP001595729">
    <property type="component" value="Unassembled WGS sequence"/>
</dbReference>
<evidence type="ECO:0000259" key="6">
    <source>
        <dbReference type="PROSITE" id="PS51296"/>
    </source>
</evidence>
<keyword evidence="8" id="KW-1185">Reference proteome</keyword>
<dbReference type="Gene3D" id="3.90.380.10">
    <property type="entry name" value="Naphthalene 1,2-dioxygenase Alpha Subunit, Chain A, domain 1"/>
    <property type="match status" value="1"/>
</dbReference>
<dbReference type="EMBL" id="JBHRXX010000005">
    <property type="protein sequence ID" value="MFC3684693.1"/>
    <property type="molecule type" value="Genomic_DNA"/>
</dbReference>
<proteinExistence type="predicted"/>
<dbReference type="PANTHER" id="PTHR21266">
    <property type="entry name" value="IRON-SULFUR DOMAIN CONTAINING PROTEIN"/>
    <property type="match status" value="1"/>
</dbReference>
<feature type="domain" description="Rieske" evidence="6">
    <location>
        <begin position="8"/>
        <end position="111"/>
    </location>
</feature>
<evidence type="ECO:0000256" key="1">
    <source>
        <dbReference type="ARBA" id="ARBA00022714"/>
    </source>
</evidence>
<evidence type="ECO:0000256" key="2">
    <source>
        <dbReference type="ARBA" id="ARBA00022723"/>
    </source>
</evidence>
<keyword evidence="5" id="KW-0411">Iron-sulfur</keyword>
<evidence type="ECO:0000256" key="5">
    <source>
        <dbReference type="ARBA" id="ARBA00023014"/>
    </source>
</evidence>
<dbReference type="InterPro" id="IPR036922">
    <property type="entry name" value="Rieske_2Fe-2S_sf"/>
</dbReference>
<comment type="caution">
    <text evidence="7">The sequence shown here is derived from an EMBL/GenBank/DDBJ whole genome shotgun (WGS) entry which is preliminary data.</text>
</comment>
<dbReference type="InterPro" id="IPR017941">
    <property type="entry name" value="Rieske_2Fe-2S"/>
</dbReference>
<protein>
    <submittedName>
        <fullName evidence="7">Rieske 2Fe-2S domain-containing protein</fullName>
    </submittedName>
</protein>
<dbReference type="Pfam" id="PF00355">
    <property type="entry name" value="Rieske"/>
    <property type="match status" value="1"/>
</dbReference>
<dbReference type="RefSeq" id="WP_382174737.1">
    <property type="nucleotide sequence ID" value="NZ_JBHRXX010000005.1"/>
</dbReference>
<dbReference type="PANTHER" id="PTHR21266:SF60">
    <property type="entry name" value="3-KETOSTEROID-9-ALPHA-MONOOXYGENASE, OXYGENASE COMPONENT"/>
    <property type="match status" value="1"/>
</dbReference>
<dbReference type="SUPFAM" id="SSF50022">
    <property type="entry name" value="ISP domain"/>
    <property type="match status" value="1"/>
</dbReference>
<keyword evidence="1" id="KW-0001">2Fe-2S</keyword>
<dbReference type="CDD" id="cd08878">
    <property type="entry name" value="RHO_alpha_C_DMO-like"/>
    <property type="match status" value="1"/>
</dbReference>
<accession>A0ABV7W4G7</accession>
<reference evidence="8" key="1">
    <citation type="journal article" date="2019" name="Int. J. Syst. Evol. Microbiol.">
        <title>The Global Catalogue of Microorganisms (GCM) 10K type strain sequencing project: providing services to taxonomists for standard genome sequencing and annotation.</title>
        <authorList>
            <consortium name="The Broad Institute Genomics Platform"/>
            <consortium name="The Broad Institute Genome Sequencing Center for Infectious Disease"/>
            <person name="Wu L."/>
            <person name="Ma J."/>
        </authorList>
    </citation>
    <scope>NUCLEOTIDE SEQUENCE [LARGE SCALE GENOMIC DNA]</scope>
    <source>
        <strain evidence="8">KCTC 42501</strain>
    </source>
</reference>
<dbReference type="InterPro" id="IPR050584">
    <property type="entry name" value="Cholesterol_7-desaturase"/>
</dbReference>
<gene>
    <name evidence="7" type="ORF">ACFOPI_13900</name>
</gene>
<organism evidence="7 8">
    <name type="scientific">Hydrogenophaga luteola</name>
    <dbReference type="NCBI Taxonomy" id="1591122"/>
    <lineage>
        <taxon>Bacteria</taxon>
        <taxon>Pseudomonadati</taxon>
        <taxon>Pseudomonadota</taxon>
        <taxon>Betaproteobacteria</taxon>
        <taxon>Burkholderiales</taxon>
        <taxon>Comamonadaceae</taxon>
        <taxon>Hydrogenophaga</taxon>
    </lineage>
</organism>
<dbReference type="InterPro" id="IPR044043">
    <property type="entry name" value="VanA_C_cat"/>
</dbReference>
<evidence type="ECO:0000313" key="7">
    <source>
        <dbReference type="EMBL" id="MFC3684693.1"/>
    </source>
</evidence>
<dbReference type="PROSITE" id="PS51296">
    <property type="entry name" value="RIESKE"/>
    <property type="match status" value="1"/>
</dbReference>
<name>A0ABV7W4G7_9BURK</name>
<keyword evidence="4" id="KW-0408">Iron</keyword>
<dbReference type="Pfam" id="PF19112">
    <property type="entry name" value="VanA_C"/>
    <property type="match status" value="1"/>
</dbReference>
<dbReference type="Gene3D" id="2.102.10.10">
    <property type="entry name" value="Rieske [2Fe-2S] iron-sulphur domain"/>
    <property type="match status" value="1"/>
</dbReference>
<evidence type="ECO:0000256" key="4">
    <source>
        <dbReference type="ARBA" id="ARBA00023004"/>
    </source>
</evidence>
<keyword evidence="2" id="KW-0479">Metal-binding</keyword>
<evidence type="ECO:0000256" key="3">
    <source>
        <dbReference type="ARBA" id="ARBA00023002"/>
    </source>
</evidence>